<dbReference type="AlphaFoldDB" id="A0A0N5C3J1"/>
<keyword evidence="1" id="KW-0472">Membrane</keyword>
<reference evidence="3" key="1">
    <citation type="submission" date="2017-02" db="UniProtKB">
        <authorList>
            <consortium name="WormBaseParasite"/>
        </authorList>
    </citation>
    <scope>IDENTIFICATION</scope>
</reference>
<evidence type="ECO:0000313" key="2">
    <source>
        <dbReference type="Proteomes" id="UP000046392"/>
    </source>
</evidence>
<keyword evidence="2" id="KW-1185">Reference proteome</keyword>
<proteinExistence type="predicted"/>
<accession>A0A0N5C3J1</accession>
<dbReference type="SUPFAM" id="SSF81321">
    <property type="entry name" value="Family A G protein-coupled receptor-like"/>
    <property type="match status" value="1"/>
</dbReference>
<dbReference type="WBParaSite" id="SPAL_0001253600.1">
    <property type="protein sequence ID" value="SPAL_0001253600.1"/>
    <property type="gene ID" value="SPAL_0001253600"/>
</dbReference>
<feature type="transmembrane region" description="Helical" evidence="1">
    <location>
        <begin position="237"/>
        <end position="256"/>
    </location>
</feature>
<name>A0A0N5C3J1_STREA</name>
<protein>
    <submittedName>
        <fullName evidence="3">Serpentine receptor class gamma</fullName>
    </submittedName>
</protein>
<feature type="transmembrane region" description="Helical" evidence="1">
    <location>
        <begin position="64"/>
        <end position="86"/>
    </location>
</feature>
<evidence type="ECO:0000313" key="3">
    <source>
        <dbReference type="WBParaSite" id="SPAL_0001253600.1"/>
    </source>
</evidence>
<feature type="transmembrane region" description="Helical" evidence="1">
    <location>
        <begin position="198"/>
        <end position="225"/>
    </location>
</feature>
<dbReference type="Pfam" id="PF10323">
    <property type="entry name" value="7TM_GPCR_Srv"/>
    <property type="match status" value="1"/>
</dbReference>
<keyword evidence="1" id="KW-0812">Transmembrane</keyword>
<organism evidence="2 3">
    <name type="scientific">Strongyloides papillosus</name>
    <name type="common">Intestinal threadworm</name>
    <dbReference type="NCBI Taxonomy" id="174720"/>
    <lineage>
        <taxon>Eukaryota</taxon>
        <taxon>Metazoa</taxon>
        <taxon>Ecdysozoa</taxon>
        <taxon>Nematoda</taxon>
        <taxon>Chromadorea</taxon>
        <taxon>Rhabditida</taxon>
        <taxon>Tylenchina</taxon>
        <taxon>Panagrolaimomorpha</taxon>
        <taxon>Strongyloidoidea</taxon>
        <taxon>Strongyloididae</taxon>
        <taxon>Strongyloides</taxon>
    </lineage>
</organism>
<dbReference type="Gene3D" id="1.20.1070.10">
    <property type="entry name" value="Rhodopsin 7-helix transmembrane proteins"/>
    <property type="match status" value="1"/>
</dbReference>
<keyword evidence="1" id="KW-1133">Transmembrane helix</keyword>
<feature type="transmembrane region" description="Helical" evidence="1">
    <location>
        <begin position="106"/>
        <end position="127"/>
    </location>
</feature>
<dbReference type="CDD" id="cd00637">
    <property type="entry name" value="7tm_classA_rhodopsin-like"/>
    <property type="match status" value="1"/>
</dbReference>
<feature type="transmembrane region" description="Helical" evidence="1">
    <location>
        <begin position="30"/>
        <end position="52"/>
    </location>
</feature>
<evidence type="ECO:0000256" key="1">
    <source>
        <dbReference type="SAM" id="Phobius"/>
    </source>
</evidence>
<dbReference type="Proteomes" id="UP000046392">
    <property type="component" value="Unplaced"/>
</dbReference>
<dbReference type="InterPro" id="IPR019426">
    <property type="entry name" value="7TM_GPCR_serpentine_rcpt_Srv"/>
</dbReference>
<sequence>MAICFTYKLIAERGKDTSTNTFLIHFNFNAIADLLLAFTIIFFCKFLHWRFFLDFILECQWMKIAFGPLLNSTIAASVIGCTYTVVNRYYAICKPLIFRKKWTNTVSLCLCFFQFFVPLLLFLYNFWFSAKNIYVKSNDFYAFSIPFNNVRLINNCILFVIVSISIYITIYQNLIIFKRFSDIVNNLSSKERKKKHLMMFYMVATTLCLVILFFEQIARLIFGIVKYEHGTYYTTFLLYWILPTLNIMQPISTLIMSKQIRLYFLSFYFKPFLPKHFNLTENTTTIKTVKAVLKEI</sequence>
<feature type="transmembrane region" description="Helical" evidence="1">
    <location>
        <begin position="152"/>
        <end position="177"/>
    </location>
</feature>